<keyword evidence="2" id="KW-0547">Nucleotide-binding</keyword>
<dbReference type="GO" id="GO:0045335">
    <property type="term" value="C:phagocytic vesicle"/>
    <property type="evidence" value="ECO:0007669"/>
    <property type="project" value="TreeGrafter"/>
</dbReference>
<dbReference type="PROSITE" id="PS51419">
    <property type="entry name" value="RAB"/>
    <property type="match status" value="1"/>
</dbReference>
<dbReference type="PROSITE" id="PS51420">
    <property type="entry name" value="RHO"/>
    <property type="match status" value="1"/>
</dbReference>
<reference evidence="5" key="1">
    <citation type="submission" date="2022-10" db="EMBL/GenBank/DDBJ databases">
        <title>Novel sulphate-reducing endosymbionts in the free-living metamonad Anaeramoeba.</title>
        <authorList>
            <person name="Jerlstrom-Hultqvist J."/>
            <person name="Cepicka I."/>
            <person name="Gallot-Lavallee L."/>
            <person name="Salas-Leiva D."/>
            <person name="Curtis B.A."/>
            <person name="Zahonova K."/>
            <person name="Pipaliya S."/>
            <person name="Dacks J."/>
            <person name="Roger A.J."/>
        </authorList>
    </citation>
    <scope>NUCLEOTIDE SEQUENCE</scope>
    <source>
        <strain evidence="5">BMAN</strain>
    </source>
</reference>
<keyword evidence="3" id="KW-0342">GTP-binding</keyword>
<dbReference type="InterPro" id="IPR001806">
    <property type="entry name" value="Small_GTPase"/>
</dbReference>
<organism evidence="5 6">
    <name type="scientific">Anaeramoeba ignava</name>
    <name type="common">Anaerobic marine amoeba</name>
    <dbReference type="NCBI Taxonomy" id="1746090"/>
    <lineage>
        <taxon>Eukaryota</taxon>
        <taxon>Metamonada</taxon>
        <taxon>Anaeramoebidae</taxon>
        <taxon>Anaeramoeba</taxon>
    </lineage>
</organism>
<dbReference type="InterPro" id="IPR005225">
    <property type="entry name" value="Small_GTP-bd"/>
</dbReference>
<dbReference type="PROSITE" id="PS51417">
    <property type="entry name" value="ARF"/>
    <property type="match status" value="1"/>
</dbReference>
<dbReference type="PRINTS" id="PR00449">
    <property type="entry name" value="RASTRNSFRMNG"/>
</dbReference>
<gene>
    <name evidence="5" type="ORF">M0811_05749</name>
</gene>
<dbReference type="EMBL" id="JAPDFW010000057">
    <property type="protein sequence ID" value="KAJ5077650.1"/>
    <property type="molecule type" value="Genomic_DNA"/>
</dbReference>
<dbReference type="Pfam" id="PF00071">
    <property type="entry name" value="Ras"/>
    <property type="match status" value="1"/>
</dbReference>
<dbReference type="GO" id="GO:0005525">
    <property type="term" value="F:GTP binding"/>
    <property type="evidence" value="ECO:0007669"/>
    <property type="project" value="UniProtKB-KW"/>
</dbReference>
<dbReference type="NCBIfam" id="TIGR00231">
    <property type="entry name" value="small_GTP"/>
    <property type="match status" value="1"/>
</dbReference>
<dbReference type="GO" id="GO:0005764">
    <property type="term" value="C:lysosome"/>
    <property type="evidence" value="ECO:0007669"/>
    <property type="project" value="TreeGrafter"/>
</dbReference>
<dbReference type="Gene3D" id="3.40.50.300">
    <property type="entry name" value="P-loop containing nucleotide triphosphate hydrolases"/>
    <property type="match status" value="1"/>
</dbReference>
<comment type="caution">
    <text evidence="5">The sequence shown here is derived from an EMBL/GenBank/DDBJ whole genome shotgun (WGS) entry which is preliminary data.</text>
</comment>
<dbReference type="GO" id="GO:0090385">
    <property type="term" value="P:phagosome-lysosome fusion"/>
    <property type="evidence" value="ECO:0007669"/>
    <property type="project" value="TreeGrafter"/>
</dbReference>
<dbReference type="InterPro" id="IPR027417">
    <property type="entry name" value="P-loop_NTPase"/>
</dbReference>
<dbReference type="OMA" id="NNFIGWT"/>
<dbReference type="Proteomes" id="UP001149090">
    <property type="component" value="Unassembled WGS sequence"/>
</dbReference>
<sequence length="203" mass="22924">MTDMLYHKIIVIGSSGCGKTSIIKRYTGSPFSNNYKATIGVDFVEVSVEVDDQQVHLQLWDIAGQERYGLMKTLYYKKSSAAIVVFDITRKNTFEEAKKWRDDVVEKVALSNGVPVPIMLLANKCDLKTQAIPDQEIEEFSTTNEFFAWFKTSAKENLNISNAMTTLAKHIVKTQVPEPRSEGFHLVDPPQRIKNQRKGGCCN</sequence>
<feature type="region of interest" description="Disordered" evidence="4">
    <location>
        <begin position="180"/>
        <end position="203"/>
    </location>
</feature>
<comment type="similarity">
    <text evidence="1">Belongs to the small GTPase superfamily. Rab family.</text>
</comment>
<dbReference type="GO" id="GO:0005770">
    <property type="term" value="C:late endosome"/>
    <property type="evidence" value="ECO:0007669"/>
    <property type="project" value="TreeGrafter"/>
</dbReference>
<dbReference type="SUPFAM" id="SSF52540">
    <property type="entry name" value="P-loop containing nucleoside triphosphate hydrolases"/>
    <property type="match status" value="1"/>
</dbReference>
<dbReference type="SMART" id="SM00174">
    <property type="entry name" value="RHO"/>
    <property type="match status" value="1"/>
</dbReference>
<dbReference type="PROSITE" id="PS51421">
    <property type="entry name" value="RAS"/>
    <property type="match status" value="1"/>
</dbReference>
<evidence type="ECO:0000313" key="5">
    <source>
        <dbReference type="EMBL" id="KAJ5077650.1"/>
    </source>
</evidence>
<name>A0A9Q0LS19_ANAIG</name>
<keyword evidence="6" id="KW-1185">Reference proteome</keyword>
<dbReference type="SMART" id="SM00176">
    <property type="entry name" value="RAN"/>
    <property type="match status" value="1"/>
</dbReference>
<dbReference type="GO" id="GO:0008333">
    <property type="term" value="P:endosome to lysosome transport"/>
    <property type="evidence" value="ECO:0007669"/>
    <property type="project" value="TreeGrafter"/>
</dbReference>
<dbReference type="SMART" id="SM00173">
    <property type="entry name" value="RAS"/>
    <property type="match status" value="1"/>
</dbReference>
<dbReference type="FunFam" id="3.40.50.300:FF:001800">
    <property type="entry name" value="Rab family GTPase"/>
    <property type="match status" value="1"/>
</dbReference>
<dbReference type="AlphaFoldDB" id="A0A9Q0LS19"/>
<accession>A0A9Q0LS19</accession>
<dbReference type="OrthoDB" id="245989at2759"/>
<proteinExistence type="inferred from homology"/>
<dbReference type="SMART" id="SM00175">
    <property type="entry name" value="RAB"/>
    <property type="match status" value="1"/>
</dbReference>
<dbReference type="PANTHER" id="PTHR47981">
    <property type="entry name" value="RAB FAMILY"/>
    <property type="match status" value="1"/>
</dbReference>
<evidence type="ECO:0000256" key="2">
    <source>
        <dbReference type="ARBA" id="ARBA00022741"/>
    </source>
</evidence>
<evidence type="ECO:0000313" key="6">
    <source>
        <dbReference type="Proteomes" id="UP001149090"/>
    </source>
</evidence>
<evidence type="ECO:0000256" key="3">
    <source>
        <dbReference type="ARBA" id="ARBA00023134"/>
    </source>
</evidence>
<evidence type="ECO:0000256" key="1">
    <source>
        <dbReference type="ARBA" id="ARBA00006270"/>
    </source>
</evidence>
<dbReference type="GO" id="GO:0003924">
    <property type="term" value="F:GTPase activity"/>
    <property type="evidence" value="ECO:0007669"/>
    <property type="project" value="InterPro"/>
</dbReference>
<dbReference type="PANTHER" id="PTHR47981:SF20">
    <property type="entry name" value="RAS-RELATED PROTEIN RAB-7A"/>
    <property type="match status" value="1"/>
</dbReference>
<evidence type="ECO:0000256" key="4">
    <source>
        <dbReference type="SAM" id="MobiDB-lite"/>
    </source>
</evidence>
<protein>
    <submittedName>
        <fullName evidence="5">Rab7l1 protein</fullName>
    </submittedName>
</protein>